<dbReference type="RefSeq" id="WP_042518474.1">
    <property type="nucleotide sequence ID" value="NZ_JXQI01000068.1"/>
</dbReference>
<accession>A0A0D0I6W2</accession>
<evidence type="ECO:0000256" key="1">
    <source>
        <dbReference type="ARBA" id="ARBA00022737"/>
    </source>
</evidence>
<protein>
    <recommendedName>
        <fullName evidence="2">DUF4062 domain-containing protein</fullName>
    </recommendedName>
</protein>
<dbReference type="InterPro" id="IPR025139">
    <property type="entry name" value="DUF4062"/>
</dbReference>
<reference evidence="3 4" key="1">
    <citation type="submission" date="2015-01" db="EMBL/GenBank/DDBJ databases">
        <title>Comparative genomics of non-oral Prevotella species.</title>
        <authorList>
            <person name="Accetto T."/>
            <person name="Nograsek B."/>
            <person name="Avgustin G."/>
        </authorList>
    </citation>
    <scope>NUCLEOTIDE SEQUENCE [LARGE SCALE GENOMIC DNA]</scope>
    <source>
        <strain evidence="3 4">P5-119</strain>
    </source>
</reference>
<dbReference type="EMBL" id="JXQK01000046">
    <property type="protein sequence ID" value="KIP63194.1"/>
    <property type="molecule type" value="Genomic_DNA"/>
</dbReference>
<keyword evidence="1" id="KW-0677">Repeat</keyword>
<dbReference type="SUPFAM" id="SSF52540">
    <property type="entry name" value="P-loop containing nucleoside triphosphate hydrolases"/>
    <property type="match status" value="1"/>
</dbReference>
<dbReference type="PANTHER" id="PTHR19860">
    <property type="entry name" value="DDB1- AND CUL4-ASSOCIATED FACTOR 12-RELATED"/>
    <property type="match status" value="1"/>
</dbReference>
<dbReference type="Gene3D" id="3.40.50.300">
    <property type="entry name" value="P-loop containing nucleotide triphosphate hydrolases"/>
    <property type="match status" value="1"/>
</dbReference>
<name>A0A0D0I6W2_9BACT</name>
<dbReference type="STRING" id="1602171.ST44_04585"/>
<gene>
    <name evidence="3" type="ORF">ST44_04585</name>
</gene>
<dbReference type="AlphaFoldDB" id="A0A0D0I6W2"/>
<evidence type="ECO:0000313" key="4">
    <source>
        <dbReference type="Proteomes" id="UP000032046"/>
    </source>
</evidence>
<dbReference type="InterPro" id="IPR027417">
    <property type="entry name" value="P-loop_NTPase"/>
</dbReference>
<feature type="domain" description="DUF4062" evidence="2">
    <location>
        <begin position="12"/>
        <end position="94"/>
    </location>
</feature>
<dbReference type="PANTHER" id="PTHR19860:SF40">
    <property type="entry name" value="WD40 REPEAT-CONTAINING PROTEIN"/>
    <property type="match status" value="1"/>
</dbReference>
<dbReference type="Pfam" id="PF13271">
    <property type="entry name" value="DUF4062"/>
    <property type="match status" value="1"/>
</dbReference>
<dbReference type="InterPro" id="IPR051191">
    <property type="entry name" value="DCAF12"/>
</dbReference>
<dbReference type="GO" id="GO:0080008">
    <property type="term" value="C:Cul4-RING E3 ubiquitin ligase complex"/>
    <property type="evidence" value="ECO:0007669"/>
    <property type="project" value="TreeGrafter"/>
</dbReference>
<organism evidence="3 4">
    <name type="scientific">Prevotella pectinovora</name>
    <dbReference type="NCBI Taxonomy" id="1602169"/>
    <lineage>
        <taxon>Bacteria</taxon>
        <taxon>Pseudomonadati</taxon>
        <taxon>Bacteroidota</taxon>
        <taxon>Bacteroidia</taxon>
        <taxon>Bacteroidales</taxon>
        <taxon>Prevotellaceae</taxon>
        <taxon>Prevotella</taxon>
    </lineage>
</organism>
<dbReference type="Proteomes" id="UP000032046">
    <property type="component" value="Unassembled WGS sequence"/>
</dbReference>
<comment type="caution">
    <text evidence="3">The sequence shown here is derived from an EMBL/GenBank/DDBJ whole genome shotgun (WGS) entry which is preliminary data.</text>
</comment>
<sequence>MKTDLIDNRQIRIFISSTFRDMQDERNQLMRFTFPKLRDLAAKRDVTLTEVDLRWGITDEDSKSGKVVDICLREIENSIPFFIGIIGNRYRWVPKKKDLDDNVTDHFPSVNGYLANNLVTEMEMQFGVLEREEDMHACFYIKDFEDNQTQGLEKEPQDSLQKLEQLKQAVKESRYPSATYSSIEDLSRQVEEAFIRLLDQLFPKGNLSEFEKEQIGQRSFLNQLCQNYICDEMNFQILDEWSDDWNASQMVVSGASGLGKSALIANWLKKTLANEKHEYNIVYHFVGNGGSKSSCENIAKYLCEGIRICYNWHASENKNDIQELKALFERIGDDSSKPLLIVLDGINQIIDADNAKLLNWLPTPSNNIKLLFSTLEEDLTYTVFKNRNYQIHTLQALSIGQREKLVVSYLHDVYAKSLTPERVSRIVNDTQCANTLVLRTLLDELVTFGIHEKLDEKIDFYLSHDSVEDFYQSFLMSYEEDFGKEFVTDLLSIIALSKNGLTETEILGILNYGVSNEEVKVTPLLWSRFYCSFLRNFVSRNGVISYSHQYINNAVTFRY</sequence>
<evidence type="ECO:0000313" key="3">
    <source>
        <dbReference type="EMBL" id="KIP63194.1"/>
    </source>
</evidence>
<keyword evidence="4" id="KW-1185">Reference proteome</keyword>
<proteinExistence type="predicted"/>
<evidence type="ECO:0000259" key="2">
    <source>
        <dbReference type="Pfam" id="PF13271"/>
    </source>
</evidence>